<dbReference type="Proteomes" id="UP001279410">
    <property type="component" value="Unassembled WGS sequence"/>
</dbReference>
<reference evidence="2" key="1">
    <citation type="submission" date="2022-08" db="EMBL/GenBank/DDBJ databases">
        <title>Genome sequencing of akame (Lates japonicus).</title>
        <authorList>
            <person name="Hashiguchi Y."/>
            <person name="Takahashi H."/>
        </authorList>
    </citation>
    <scope>NUCLEOTIDE SEQUENCE</scope>
    <source>
        <strain evidence="2">Kochi</strain>
    </source>
</reference>
<accession>A0AAD3MN83</accession>
<dbReference type="GO" id="GO:0005109">
    <property type="term" value="F:frizzled binding"/>
    <property type="evidence" value="ECO:0007669"/>
    <property type="project" value="TreeGrafter"/>
</dbReference>
<evidence type="ECO:0000313" key="2">
    <source>
        <dbReference type="EMBL" id="GLD56570.1"/>
    </source>
</evidence>
<evidence type="ECO:0000313" key="3">
    <source>
        <dbReference type="Proteomes" id="UP001279410"/>
    </source>
</evidence>
<dbReference type="InterPro" id="IPR003064">
    <property type="entry name" value="Norrie_dis"/>
</dbReference>
<dbReference type="GO" id="GO:0016055">
    <property type="term" value="P:Wnt signaling pathway"/>
    <property type="evidence" value="ECO:0007669"/>
    <property type="project" value="InterPro"/>
</dbReference>
<dbReference type="InterPro" id="IPR029034">
    <property type="entry name" value="Cystine-knot_cytokine"/>
</dbReference>
<protein>
    <submittedName>
        <fullName evidence="2">Norrin</fullName>
    </submittedName>
</protein>
<dbReference type="Gene3D" id="2.10.90.10">
    <property type="entry name" value="Cystine-knot cytokines"/>
    <property type="match status" value="1"/>
</dbReference>
<feature type="region of interest" description="Disordered" evidence="1">
    <location>
        <begin position="1"/>
        <end position="25"/>
    </location>
</feature>
<dbReference type="EMBL" id="BRZM01000026">
    <property type="protein sequence ID" value="GLD56570.1"/>
    <property type="molecule type" value="Genomic_DNA"/>
</dbReference>
<evidence type="ECO:0000256" key="1">
    <source>
        <dbReference type="SAM" id="MobiDB-lite"/>
    </source>
</evidence>
<comment type="caution">
    <text evidence="2">The sequence shown here is derived from an EMBL/GenBank/DDBJ whole genome shotgun (WGS) entry which is preliminary data.</text>
</comment>
<dbReference type="GO" id="GO:0045893">
    <property type="term" value="P:positive regulation of DNA-templated transcription"/>
    <property type="evidence" value="ECO:0007669"/>
    <property type="project" value="TreeGrafter"/>
</dbReference>
<dbReference type="PRINTS" id="PR01304">
    <property type="entry name" value="NORRIEDSEASE"/>
</dbReference>
<dbReference type="GO" id="GO:0005125">
    <property type="term" value="F:cytokine activity"/>
    <property type="evidence" value="ECO:0007669"/>
    <property type="project" value="TreeGrafter"/>
</dbReference>
<gene>
    <name evidence="2" type="ORF">AKAME5_000889400</name>
</gene>
<name>A0AAD3MN83_LATJO</name>
<proteinExistence type="predicted"/>
<dbReference type="AlphaFoldDB" id="A0AAD3MN83"/>
<dbReference type="PANTHER" id="PTHR28611:SF1">
    <property type="entry name" value="NORRIN"/>
    <property type="match status" value="1"/>
</dbReference>
<dbReference type="GO" id="GO:0110135">
    <property type="term" value="P:Norrin signaling pathway"/>
    <property type="evidence" value="ECO:0007669"/>
    <property type="project" value="TreeGrafter"/>
</dbReference>
<keyword evidence="3" id="KW-1185">Reference proteome</keyword>
<sequence length="73" mass="7978">MVLLSAGHEGHCSHTTRLRPSSPSSSVLTALQEHSVFKAGRTPPSWRVRLSSQGTQTTATYRYILACNCEECS</sequence>
<dbReference type="PANTHER" id="PTHR28611">
    <property type="entry name" value="NORRIN"/>
    <property type="match status" value="1"/>
</dbReference>
<dbReference type="GO" id="GO:0005615">
    <property type="term" value="C:extracellular space"/>
    <property type="evidence" value="ECO:0007669"/>
    <property type="project" value="InterPro"/>
</dbReference>
<organism evidence="2 3">
    <name type="scientific">Lates japonicus</name>
    <name type="common">Japanese lates</name>
    <dbReference type="NCBI Taxonomy" id="270547"/>
    <lineage>
        <taxon>Eukaryota</taxon>
        <taxon>Metazoa</taxon>
        <taxon>Chordata</taxon>
        <taxon>Craniata</taxon>
        <taxon>Vertebrata</taxon>
        <taxon>Euteleostomi</taxon>
        <taxon>Actinopterygii</taxon>
        <taxon>Neopterygii</taxon>
        <taxon>Teleostei</taxon>
        <taxon>Neoteleostei</taxon>
        <taxon>Acanthomorphata</taxon>
        <taxon>Carangaria</taxon>
        <taxon>Carangaria incertae sedis</taxon>
        <taxon>Centropomidae</taxon>
        <taxon>Lates</taxon>
    </lineage>
</organism>